<sequence length="106" mass="11523">MSDDLQVARLMVERVTLESSRLQVALNAISDAASEDDGTLSDSTLRGLMEAAGMLGDYMDLFANEQAASLRSLEESRNREESRRALAECADSVQDTPVSKARGAKR</sequence>
<protein>
    <submittedName>
        <fullName evidence="2">Uncharacterized protein</fullName>
    </submittedName>
</protein>
<organism evidence="2 3">
    <name type="scientific">Salinicola corii</name>
    <dbReference type="NCBI Taxonomy" id="2606937"/>
    <lineage>
        <taxon>Bacteria</taxon>
        <taxon>Pseudomonadati</taxon>
        <taxon>Pseudomonadota</taxon>
        <taxon>Gammaproteobacteria</taxon>
        <taxon>Oceanospirillales</taxon>
        <taxon>Halomonadaceae</taxon>
        <taxon>Salinicola</taxon>
    </lineage>
</organism>
<dbReference type="Proteomes" id="UP000466024">
    <property type="component" value="Unassembled WGS sequence"/>
</dbReference>
<evidence type="ECO:0000313" key="3">
    <source>
        <dbReference type="Proteomes" id="UP000466024"/>
    </source>
</evidence>
<evidence type="ECO:0000256" key="1">
    <source>
        <dbReference type="SAM" id="MobiDB-lite"/>
    </source>
</evidence>
<comment type="caution">
    <text evidence="2">The sequence shown here is derived from an EMBL/GenBank/DDBJ whole genome shotgun (WGS) entry which is preliminary data.</text>
</comment>
<reference evidence="2 3" key="1">
    <citation type="submission" date="2019-08" db="EMBL/GenBank/DDBJ databases">
        <title>Bioinformatics analysis of the strain L3 and L5.</title>
        <authorList>
            <person name="Li X."/>
        </authorList>
    </citation>
    <scope>NUCLEOTIDE SEQUENCE [LARGE SCALE GENOMIC DNA]</scope>
    <source>
        <strain evidence="2 3">L3</strain>
    </source>
</reference>
<feature type="region of interest" description="Disordered" evidence="1">
    <location>
        <begin position="73"/>
        <end position="106"/>
    </location>
</feature>
<gene>
    <name evidence="2" type="ORF">F0A16_14140</name>
</gene>
<dbReference type="AlphaFoldDB" id="A0A640WAH7"/>
<keyword evidence="3" id="KW-1185">Reference proteome</keyword>
<dbReference type="EMBL" id="VTPX01000008">
    <property type="protein sequence ID" value="KAA0017141.1"/>
    <property type="molecule type" value="Genomic_DNA"/>
</dbReference>
<accession>A0A640WAH7</accession>
<name>A0A640WAH7_9GAMM</name>
<dbReference type="RefSeq" id="WP_149436053.1">
    <property type="nucleotide sequence ID" value="NZ_VTPX01000008.1"/>
</dbReference>
<evidence type="ECO:0000313" key="2">
    <source>
        <dbReference type="EMBL" id="KAA0017141.1"/>
    </source>
</evidence>
<proteinExistence type="predicted"/>
<feature type="compositionally biased region" description="Basic and acidic residues" evidence="1">
    <location>
        <begin position="73"/>
        <end position="86"/>
    </location>
</feature>